<evidence type="ECO:0000256" key="1">
    <source>
        <dbReference type="SAM" id="Phobius"/>
    </source>
</evidence>
<reference evidence="2 3" key="1">
    <citation type="submission" date="2019-08" db="EMBL/GenBank/DDBJ databases">
        <title>In-depth cultivation of the pig gut microbiome towards novel bacterial diversity and tailored functional studies.</title>
        <authorList>
            <person name="Wylensek D."/>
            <person name="Hitch T.C.A."/>
            <person name="Clavel T."/>
        </authorList>
    </citation>
    <scope>NUCLEOTIDE SEQUENCE [LARGE SCALE GENOMIC DNA]</scope>
    <source>
        <strain evidence="2 3">WCA-SAB-591-4A-A</strain>
    </source>
</reference>
<keyword evidence="1" id="KW-0472">Membrane</keyword>
<keyword evidence="1" id="KW-1133">Transmembrane helix</keyword>
<dbReference type="AlphaFoldDB" id="A0A6N7X0T3"/>
<accession>A0A6N7X0T3</accession>
<protein>
    <recommendedName>
        <fullName evidence="4">DUF4179 domain-containing protein</fullName>
    </recommendedName>
</protein>
<keyword evidence="3" id="KW-1185">Reference proteome</keyword>
<gene>
    <name evidence="2" type="ORF">FYJ71_07170</name>
</gene>
<keyword evidence="1" id="KW-0812">Transmembrane</keyword>
<name>A0A6N7X0T3_9FIRM</name>
<dbReference type="EMBL" id="VUNE01000004">
    <property type="protein sequence ID" value="MST62745.1"/>
    <property type="molecule type" value="Genomic_DNA"/>
</dbReference>
<organism evidence="2 3">
    <name type="scientific">Peptostreptococcus porci</name>
    <dbReference type="NCBI Taxonomy" id="2652282"/>
    <lineage>
        <taxon>Bacteria</taxon>
        <taxon>Bacillati</taxon>
        <taxon>Bacillota</taxon>
        <taxon>Clostridia</taxon>
        <taxon>Peptostreptococcales</taxon>
        <taxon>Peptostreptococcaceae</taxon>
        <taxon>Peptostreptococcus</taxon>
    </lineage>
</organism>
<comment type="caution">
    <text evidence="2">The sequence shown here is derived from an EMBL/GenBank/DDBJ whole genome shotgun (WGS) entry which is preliminary data.</text>
</comment>
<proteinExistence type="predicted"/>
<evidence type="ECO:0000313" key="3">
    <source>
        <dbReference type="Proteomes" id="UP000440713"/>
    </source>
</evidence>
<dbReference type="Proteomes" id="UP000440713">
    <property type="component" value="Unassembled WGS sequence"/>
</dbReference>
<evidence type="ECO:0008006" key="4">
    <source>
        <dbReference type="Google" id="ProtNLM"/>
    </source>
</evidence>
<dbReference type="RefSeq" id="WP_154538126.1">
    <property type="nucleotide sequence ID" value="NZ_VUNE01000004.1"/>
</dbReference>
<feature type="transmembrane region" description="Helical" evidence="1">
    <location>
        <begin position="81"/>
        <end position="99"/>
    </location>
</feature>
<evidence type="ECO:0000313" key="2">
    <source>
        <dbReference type="EMBL" id="MST62745.1"/>
    </source>
</evidence>
<sequence>MKDNKNIYKLINETNHLNNILDEIESYNKTRKDSDSKNFLENDDSKFALTAEQRNRILQDFRSKNKYFQNRNENKTTKKNIAIIGTLVASLIAAFYIHGNNSVYAFIQNTIDNIQLSLSQVFQTSSSSDEYSIKYMGNSEKIEKYRIKVDKILVDSHKVYVNTLIAIPYDKNTVIHYVSLNGIDFLINGKHLGNDSGMSENNKFICNTDDGYQIFSHNIIIDLSERYNEKIDNITFNTNGIHVESYSKNVLTNAMKKYIENNDIKALNKTTDSDKIIIKKDKFISFKIENKNIELSTDTKEIRKGIVFTSSDNKFIFKNISYNKLGAQAVLYQYSNNKKSSSHPFVIASDDKGNKIELKYYVGNGTDNNAIKYVMSADNNNTDVMLSTFMMSEKITFHLFEEKESRKFEDYDSIDSKEFYKKTLKTIIDENIFVDSLGPEIYKTSNTKLDKRARNSRKIGEIIIDTSTGDYKIKYF</sequence>